<evidence type="ECO:0000313" key="3">
    <source>
        <dbReference type="Proteomes" id="UP000178323"/>
    </source>
</evidence>
<dbReference type="EMBL" id="MFFS01000057">
    <property type="protein sequence ID" value="OGF21579.1"/>
    <property type="molecule type" value="Genomic_DNA"/>
</dbReference>
<name>A0A1F5S4J0_9BACT</name>
<accession>A0A1F5S4J0</accession>
<dbReference type="InterPro" id="IPR007497">
    <property type="entry name" value="SIMPL/DUF541"/>
</dbReference>
<dbReference type="PANTHER" id="PTHR34387">
    <property type="entry name" value="SLR1258 PROTEIN"/>
    <property type="match status" value="1"/>
</dbReference>
<evidence type="ECO:0000256" key="1">
    <source>
        <dbReference type="SAM" id="Phobius"/>
    </source>
</evidence>
<organism evidence="2 3">
    <name type="scientific">Candidatus Falkowbacteria bacterium RBG_13_39_14</name>
    <dbReference type="NCBI Taxonomy" id="1797985"/>
    <lineage>
        <taxon>Bacteria</taxon>
        <taxon>Candidatus Falkowiibacteriota</taxon>
    </lineage>
</organism>
<dbReference type="Pfam" id="PF04402">
    <property type="entry name" value="SIMPL"/>
    <property type="match status" value="1"/>
</dbReference>
<sequence length="247" mass="27319">MDEKKQFEISNRLYVLVGILLAAIVFFMAMRIIADFSALPENFPREITVTAEGKVFTAPDIATVKIGVKSEGKEISAAVSDNNKKLKEALESIRGLGIEEKDIKTAKYDLYPRYDYKEGERIFKGYELNQEIIVKIRDFEKIGSVIGASAEKGANLIGDLAFAVDDPEGAKEEAIKKAIEKAKAKAEFIAQESGFELVKVINFFEESSEFPEFIGRGGEKAIAGEAPIIQPGESEIAVRIGLTYRIR</sequence>
<dbReference type="PANTHER" id="PTHR34387:SF2">
    <property type="entry name" value="SLR1258 PROTEIN"/>
    <property type="match status" value="1"/>
</dbReference>
<keyword evidence="1" id="KW-1133">Transmembrane helix</keyword>
<proteinExistence type="predicted"/>
<reference evidence="2 3" key="1">
    <citation type="journal article" date="2016" name="Nat. Commun.">
        <title>Thousands of microbial genomes shed light on interconnected biogeochemical processes in an aquifer system.</title>
        <authorList>
            <person name="Anantharaman K."/>
            <person name="Brown C.T."/>
            <person name="Hug L.A."/>
            <person name="Sharon I."/>
            <person name="Castelle C.J."/>
            <person name="Probst A.J."/>
            <person name="Thomas B.C."/>
            <person name="Singh A."/>
            <person name="Wilkins M.J."/>
            <person name="Karaoz U."/>
            <person name="Brodie E.L."/>
            <person name="Williams K.H."/>
            <person name="Hubbard S.S."/>
            <person name="Banfield J.F."/>
        </authorList>
    </citation>
    <scope>NUCLEOTIDE SEQUENCE [LARGE SCALE GENOMIC DNA]</scope>
</reference>
<protein>
    <recommendedName>
        <fullName evidence="4">SIMPL domain-containing protein</fullName>
    </recommendedName>
</protein>
<evidence type="ECO:0008006" key="4">
    <source>
        <dbReference type="Google" id="ProtNLM"/>
    </source>
</evidence>
<evidence type="ECO:0000313" key="2">
    <source>
        <dbReference type="EMBL" id="OGF21579.1"/>
    </source>
</evidence>
<gene>
    <name evidence="2" type="ORF">A2Y83_01310</name>
</gene>
<comment type="caution">
    <text evidence="2">The sequence shown here is derived from an EMBL/GenBank/DDBJ whole genome shotgun (WGS) entry which is preliminary data.</text>
</comment>
<dbReference type="Proteomes" id="UP000178323">
    <property type="component" value="Unassembled WGS sequence"/>
</dbReference>
<dbReference type="STRING" id="1797985.A2Y83_01310"/>
<feature type="transmembrane region" description="Helical" evidence="1">
    <location>
        <begin position="12"/>
        <end position="34"/>
    </location>
</feature>
<dbReference type="InterPro" id="IPR052022">
    <property type="entry name" value="26kDa_periplasmic_antigen"/>
</dbReference>
<dbReference type="Gene3D" id="3.30.110.170">
    <property type="entry name" value="Protein of unknown function (DUF541), domain 1"/>
    <property type="match status" value="1"/>
</dbReference>
<keyword evidence="1" id="KW-0472">Membrane</keyword>
<dbReference type="Gene3D" id="3.30.70.2970">
    <property type="entry name" value="Protein of unknown function (DUF541), domain 2"/>
    <property type="match status" value="1"/>
</dbReference>
<dbReference type="AlphaFoldDB" id="A0A1F5S4J0"/>
<keyword evidence="1" id="KW-0812">Transmembrane</keyword>
<dbReference type="GO" id="GO:0006974">
    <property type="term" value="P:DNA damage response"/>
    <property type="evidence" value="ECO:0007669"/>
    <property type="project" value="TreeGrafter"/>
</dbReference>